<dbReference type="EMBL" id="JABBGF010000001">
    <property type="protein sequence ID" value="NML57021.1"/>
    <property type="molecule type" value="Genomic_DNA"/>
</dbReference>
<evidence type="ECO:0008006" key="3">
    <source>
        <dbReference type="Google" id="ProtNLM"/>
    </source>
</evidence>
<reference evidence="1 2" key="1">
    <citation type="submission" date="2020-04" db="EMBL/GenBank/DDBJ databases">
        <title>Chryseobacterium sp. RJ-7-14 sp. nov., isolated from Jeju soil.</title>
        <authorList>
            <person name="Dahal R.H."/>
            <person name="Chaudhary D.K."/>
        </authorList>
    </citation>
    <scope>NUCLEOTIDE SEQUENCE [LARGE SCALE GENOMIC DNA]</scope>
    <source>
        <strain evidence="1 2">RJ-7-14</strain>
    </source>
</reference>
<accession>A0A7Y0A5H4</accession>
<comment type="caution">
    <text evidence="1">The sequence shown here is derived from an EMBL/GenBank/DDBJ whole genome shotgun (WGS) entry which is preliminary data.</text>
</comment>
<keyword evidence="2" id="KW-1185">Reference proteome</keyword>
<proteinExistence type="predicted"/>
<evidence type="ECO:0000313" key="1">
    <source>
        <dbReference type="EMBL" id="NML57021.1"/>
    </source>
</evidence>
<dbReference type="Proteomes" id="UP000552615">
    <property type="component" value="Unassembled WGS sequence"/>
</dbReference>
<dbReference type="AlphaFoldDB" id="A0A7Y0A5H4"/>
<dbReference type="SUPFAM" id="SSF48452">
    <property type="entry name" value="TPR-like"/>
    <property type="match status" value="1"/>
</dbReference>
<organism evidence="1 2">
    <name type="scientific">Chryseobacterium cheonjiense</name>
    <dbReference type="NCBI Taxonomy" id="2728845"/>
    <lineage>
        <taxon>Bacteria</taxon>
        <taxon>Pseudomonadati</taxon>
        <taxon>Bacteroidota</taxon>
        <taxon>Flavobacteriia</taxon>
        <taxon>Flavobacteriales</taxon>
        <taxon>Weeksellaceae</taxon>
        <taxon>Chryseobacterium group</taxon>
        <taxon>Chryseobacterium</taxon>
    </lineage>
</organism>
<dbReference type="Pfam" id="PF12895">
    <property type="entry name" value="ANAPC3"/>
    <property type="match status" value="1"/>
</dbReference>
<name>A0A7Y0A5H4_9FLAO</name>
<dbReference type="RefSeq" id="WP_169230380.1">
    <property type="nucleotide sequence ID" value="NZ_JABBGF010000001.1"/>
</dbReference>
<sequence length="143" mass="16921">MISELQKGKDLMDNEQYELAISILDNLKNLPSKYENLRLLFLSNCLYNIEDYYLAIEIANKLLQIDNKNEHASQIKYLSYYELKKYDEALNEVISFLSNNEADLYRVTLEELLIDIKKGFINKKDTIHRIRELALRNNINLND</sequence>
<dbReference type="InterPro" id="IPR011990">
    <property type="entry name" value="TPR-like_helical_dom_sf"/>
</dbReference>
<protein>
    <recommendedName>
        <fullName evidence="3">Tetratricopeptide repeat protein</fullName>
    </recommendedName>
</protein>
<dbReference type="Gene3D" id="1.25.40.10">
    <property type="entry name" value="Tetratricopeptide repeat domain"/>
    <property type="match status" value="1"/>
</dbReference>
<gene>
    <name evidence="1" type="ORF">HHL20_06660</name>
</gene>
<evidence type="ECO:0000313" key="2">
    <source>
        <dbReference type="Proteomes" id="UP000552615"/>
    </source>
</evidence>